<feature type="transmembrane region" description="Helical" evidence="5">
    <location>
        <begin position="53"/>
        <end position="76"/>
    </location>
</feature>
<protein>
    <recommendedName>
        <fullName evidence="6">RING-type domain-containing protein</fullName>
    </recommendedName>
</protein>
<dbReference type="Gene3D" id="3.30.40.10">
    <property type="entry name" value="Zinc/RING finger domain, C3HC4 (zinc finger)"/>
    <property type="match status" value="1"/>
</dbReference>
<dbReference type="AlphaFoldDB" id="A0ABC9ATM2"/>
<dbReference type="PANTHER" id="PTHR45931:SF3">
    <property type="entry name" value="RING ZINC FINGER-CONTAINING PROTEIN"/>
    <property type="match status" value="1"/>
</dbReference>
<evidence type="ECO:0000256" key="2">
    <source>
        <dbReference type="ARBA" id="ARBA00022771"/>
    </source>
</evidence>
<keyword evidence="2 4" id="KW-0863">Zinc-finger</keyword>
<dbReference type="GO" id="GO:0008270">
    <property type="term" value="F:zinc ion binding"/>
    <property type="evidence" value="ECO:0007669"/>
    <property type="project" value="UniProtKB-KW"/>
</dbReference>
<dbReference type="InterPro" id="IPR051834">
    <property type="entry name" value="RING_finger_E3_ligase"/>
</dbReference>
<evidence type="ECO:0000256" key="3">
    <source>
        <dbReference type="ARBA" id="ARBA00022833"/>
    </source>
</evidence>
<dbReference type="PROSITE" id="PS50089">
    <property type="entry name" value="ZF_RING_2"/>
    <property type="match status" value="1"/>
</dbReference>
<keyword evidence="5" id="KW-0812">Transmembrane</keyword>
<dbReference type="SUPFAM" id="SSF57850">
    <property type="entry name" value="RING/U-box"/>
    <property type="match status" value="1"/>
</dbReference>
<dbReference type="SMART" id="SM00184">
    <property type="entry name" value="RING"/>
    <property type="match status" value="1"/>
</dbReference>
<keyword evidence="3" id="KW-0862">Zinc</keyword>
<reference evidence="7 8" key="2">
    <citation type="submission" date="2024-10" db="EMBL/GenBank/DDBJ databases">
        <authorList>
            <person name="Ryan C."/>
        </authorList>
    </citation>
    <scope>NUCLEOTIDE SEQUENCE [LARGE SCALE GENOMIC DNA]</scope>
</reference>
<dbReference type="EMBL" id="OZ075133">
    <property type="protein sequence ID" value="CAL4985807.1"/>
    <property type="molecule type" value="Genomic_DNA"/>
</dbReference>
<keyword evidence="5" id="KW-0472">Membrane</keyword>
<evidence type="ECO:0000313" key="8">
    <source>
        <dbReference type="Proteomes" id="UP001497457"/>
    </source>
</evidence>
<keyword evidence="1" id="KW-0479">Metal-binding</keyword>
<keyword evidence="5" id="KW-1133">Transmembrane helix</keyword>
<feature type="domain" description="RING-type" evidence="6">
    <location>
        <begin position="107"/>
        <end position="150"/>
    </location>
</feature>
<reference evidence="8" key="1">
    <citation type="submission" date="2024-06" db="EMBL/GenBank/DDBJ databases">
        <authorList>
            <person name="Ryan C."/>
        </authorList>
    </citation>
    <scope>NUCLEOTIDE SEQUENCE [LARGE SCALE GENOMIC DNA]</scope>
</reference>
<organism evidence="7 8">
    <name type="scientific">Urochloa decumbens</name>
    <dbReference type="NCBI Taxonomy" id="240449"/>
    <lineage>
        <taxon>Eukaryota</taxon>
        <taxon>Viridiplantae</taxon>
        <taxon>Streptophyta</taxon>
        <taxon>Embryophyta</taxon>
        <taxon>Tracheophyta</taxon>
        <taxon>Spermatophyta</taxon>
        <taxon>Magnoliopsida</taxon>
        <taxon>Liliopsida</taxon>
        <taxon>Poales</taxon>
        <taxon>Poaceae</taxon>
        <taxon>PACMAD clade</taxon>
        <taxon>Panicoideae</taxon>
        <taxon>Panicodae</taxon>
        <taxon>Paniceae</taxon>
        <taxon>Melinidinae</taxon>
        <taxon>Urochloa</taxon>
    </lineage>
</organism>
<accession>A0ABC9ATM2</accession>
<proteinExistence type="predicted"/>
<dbReference type="Pfam" id="PF13639">
    <property type="entry name" value="zf-RING_2"/>
    <property type="match status" value="1"/>
</dbReference>
<dbReference type="PANTHER" id="PTHR45931">
    <property type="entry name" value="SI:CH211-59O9.10"/>
    <property type="match status" value="1"/>
</dbReference>
<evidence type="ECO:0000256" key="4">
    <source>
        <dbReference type="PROSITE-ProRule" id="PRU00175"/>
    </source>
</evidence>
<evidence type="ECO:0000256" key="5">
    <source>
        <dbReference type="SAM" id="Phobius"/>
    </source>
</evidence>
<dbReference type="InterPro" id="IPR001841">
    <property type="entry name" value="Znf_RING"/>
</dbReference>
<gene>
    <name evidence="7" type="ORF">URODEC1_LOCUS58117</name>
</gene>
<keyword evidence="8" id="KW-1185">Reference proteome</keyword>
<dbReference type="InterPro" id="IPR013083">
    <property type="entry name" value="Znf_RING/FYVE/PHD"/>
</dbReference>
<evidence type="ECO:0000313" key="7">
    <source>
        <dbReference type="EMBL" id="CAL4985807.1"/>
    </source>
</evidence>
<evidence type="ECO:0000259" key="6">
    <source>
        <dbReference type="PROSITE" id="PS50089"/>
    </source>
</evidence>
<name>A0ABC9ATM2_9POAL</name>
<sequence length="164" mass="17677">MARIKPIIPAAAGGCRRLLVALPEPPLVEPNDYGQSQGHQEAHSGDVSTAPSWGFALLLVVPFVAVLVAWLCCCLISKKAEDEEQTASVAHDIESPPLDCTWKDGTCSVCLGDLVEDGEALKMLMPCKHCFHTACVDQWLRKNATCPICRAPTAKPKAGGRRRT</sequence>
<dbReference type="Proteomes" id="UP001497457">
    <property type="component" value="Chromosome 23rd"/>
</dbReference>
<evidence type="ECO:0000256" key="1">
    <source>
        <dbReference type="ARBA" id="ARBA00022723"/>
    </source>
</evidence>